<evidence type="ECO:0000256" key="9">
    <source>
        <dbReference type="ARBA" id="ARBA00023136"/>
    </source>
</evidence>
<keyword evidence="8 10" id="KW-0186">Copper</keyword>
<name>A0ABR6NC28_9SPHN</name>
<evidence type="ECO:0000256" key="6">
    <source>
        <dbReference type="ARBA" id="ARBA00022968"/>
    </source>
</evidence>
<keyword evidence="10" id="KW-1003">Cell membrane</keyword>
<dbReference type="PIRSF" id="PIRSF005413">
    <property type="entry name" value="COX11"/>
    <property type="match status" value="1"/>
</dbReference>
<evidence type="ECO:0000256" key="2">
    <source>
        <dbReference type="ARBA" id="ARBA00004382"/>
    </source>
</evidence>
<protein>
    <recommendedName>
        <fullName evidence="4 10">Cytochrome c oxidase assembly protein CtaG</fullName>
    </recommendedName>
</protein>
<dbReference type="RefSeq" id="WP_014075166.1">
    <property type="nucleotide sequence ID" value="NZ_JACHKA010000001.1"/>
</dbReference>
<dbReference type="SUPFAM" id="SSF110111">
    <property type="entry name" value="Ctag/Cox11"/>
    <property type="match status" value="1"/>
</dbReference>
<dbReference type="PANTHER" id="PTHR21320:SF3">
    <property type="entry name" value="CYTOCHROME C OXIDASE ASSEMBLY PROTEIN COX11, MITOCHONDRIAL-RELATED"/>
    <property type="match status" value="1"/>
</dbReference>
<keyword evidence="10" id="KW-0997">Cell inner membrane</keyword>
<evidence type="ECO:0000313" key="11">
    <source>
        <dbReference type="EMBL" id="MBB5984840.1"/>
    </source>
</evidence>
<sequence length="190" mass="21172">MTSITGQHSGNRRTAVIAGLIALAMLGLGFASVPLYRLFCQVTGYGGTTQRVTQDQAVAQKIETQGRQLSIRFDSNVSSGLPWDFYPEKRRLNVGVGGKSMAIFIAKNRSDKPVKGRAVFNVTPEQAGRFFSKIECFCFTEQTLQPGQQVRMPVLFYVDKEFLDDPDNKDVQEITLSYTFYPVEKPGNES</sequence>
<evidence type="ECO:0000256" key="4">
    <source>
        <dbReference type="ARBA" id="ARBA00015384"/>
    </source>
</evidence>
<comment type="caution">
    <text evidence="11">The sequence shown here is derived from an EMBL/GenBank/DDBJ whole genome shotgun (WGS) entry which is preliminary data.</text>
</comment>
<keyword evidence="6 10" id="KW-0735">Signal-anchor</keyword>
<comment type="similarity">
    <text evidence="3 10">Belongs to the COX11/CtaG family.</text>
</comment>
<keyword evidence="7 10" id="KW-1133">Transmembrane helix</keyword>
<evidence type="ECO:0000313" key="12">
    <source>
        <dbReference type="Proteomes" id="UP001138540"/>
    </source>
</evidence>
<dbReference type="PANTHER" id="PTHR21320">
    <property type="entry name" value="CYTOCHROME C OXIDASE ASSEMBLY PROTEIN COX11-RELATED"/>
    <property type="match status" value="1"/>
</dbReference>
<accession>A0ABR6NC28</accession>
<dbReference type="Pfam" id="PF04442">
    <property type="entry name" value="CtaG_Cox11"/>
    <property type="match status" value="1"/>
</dbReference>
<keyword evidence="5 10" id="KW-0812">Transmembrane</keyword>
<dbReference type="EMBL" id="JACHKA010000001">
    <property type="protein sequence ID" value="MBB5984840.1"/>
    <property type="molecule type" value="Genomic_DNA"/>
</dbReference>
<comment type="function">
    <text evidence="1 10">Exerts its effect at some terminal stage of cytochrome c oxidase synthesis, probably by being involved in the insertion of the copper B into subunit I.</text>
</comment>
<gene>
    <name evidence="10" type="primary">ctaG</name>
    <name evidence="11" type="ORF">HNP60_000814</name>
</gene>
<proteinExistence type="inferred from homology"/>
<dbReference type="InterPro" id="IPR023471">
    <property type="entry name" value="CtaG/Cox11_dom_sf"/>
</dbReference>
<feature type="topological domain" description="Periplasmic" evidence="10">
    <location>
        <begin position="33"/>
        <end position="190"/>
    </location>
</feature>
<reference evidence="11 12" key="1">
    <citation type="submission" date="2020-08" db="EMBL/GenBank/DDBJ databases">
        <title>Exploring microbial biodiversity for novel pathways involved in the catabolism of aromatic compounds derived from lignin.</title>
        <authorList>
            <person name="Elkins J."/>
        </authorList>
    </citation>
    <scope>NUCLEOTIDE SEQUENCE [LARGE SCALE GENOMIC DNA]</scope>
    <source>
        <strain evidence="11 12">B1D3A</strain>
    </source>
</reference>
<feature type="topological domain" description="Cytoplasmic" evidence="10">
    <location>
        <begin position="1"/>
        <end position="9"/>
    </location>
</feature>
<keyword evidence="9 10" id="KW-0472">Membrane</keyword>
<dbReference type="Gene3D" id="2.60.370.10">
    <property type="entry name" value="Ctag/Cox11"/>
    <property type="match status" value="1"/>
</dbReference>
<evidence type="ECO:0000256" key="5">
    <source>
        <dbReference type="ARBA" id="ARBA00022692"/>
    </source>
</evidence>
<keyword evidence="12" id="KW-1185">Reference proteome</keyword>
<evidence type="ECO:0000256" key="10">
    <source>
        <dbReference type="HAMAP-Rule" id="MF_00155"/>
    </source>
</evidence>
<dbReference type="InterPro" id="IPR007533">
    <property type="entry name" value="Cyt_c_oxidase_assmbl_CtaG"/>
</dbReference>
<dbReference type="Proteomes" id="UP001138540">
    <property type="component" value="Unassembled WGS sequence"/>
</dbReference>
<evidence type="ECO:0000256" key="3">
    <source>
        <dbReference type="ARBA" id="ARBA00009620"/>
    </source>
</evidence>
<comment type="subcellular location">
    <subcellularLocation>
        <location evidence="2 10">Cell inner membrane</location>
        <topology evidence="2 10">Single-pass type II membrane protein</topology>
        <orientation evidence="2 10">Periplasmic side</orientation>
    </subcellularLocation>
</comment>
<evidence type="ECO:0000256" key="8">
    <source>
        <dbReference type="ARBA" id="ARBA00023008"/>
    </source>
</evidence>
<dbReference type="NCBIfam" id="NF003465">
    <property type="entry name" value="PRK05089.1"/>
    <property type="match status" value="1"/>
</dbReference>
<evidence type="ECO:0000256" key="1">
    <source>
        <dbReference type="ARBA" id="ARBA00004007"/>
    </source>
</evidence>
<evidence type="ECO:0000256" key="7">
    <source>
        <dbReference type="ARBA" id="ARBA00022989"/>
    </source>
</evidence>
<dbReference type="HAMAP" id="MF_00155">
    <property type="entry name" value="CtaG"/>
    <property type="match status" value="1"/>
</dbReference>
<organism evidence="11 12">
    <name type="scientific">Sphingobium lignivorans</name>
    <dbReference type="NCBI Taxonomy" id="2735886"/>
    <lineage>
        <taxon>Bacteria</taxon>
        <taxon>Pseudomonadati</taxon>
        <taxon>Pseudomonadota</taxon>
        <taxon>Alphaproteobacteria</taxon>
        <taxon>Sphingomonadales</taxon>
        <taxon>Sphingomonadaceae</taxon>
        <taxon>Sphingobium</taxon>
    </lineage>
</organism>